<dbReference type="EMBL" id="JACGCI010000005">
    <property type="protein sequence ID" value="KAF6763771.1"/>
    <property type="molecule type" value="Genomic_DNA"/>
</dbReference>
<protein>
    <recommendedName>
        <fullName evidence="3">F-box domain-containing protein</fullName>
    </recommendedName>
</protein>
<dbReference type="AlphaFoldDB" id="A0A8H6IH75"/>
<accession>A0A8H6IH75</accession>
<evidence type="ECO:0000313" key="1">
    <source>
        <dbReference type="EMBL" id="KAF6763771.1"/>
    </source>
</evidence>
<keyword evidence="2" id="KW-1185">Reference proteome</keyword>
<sequence>MDPIDLEAMPETALELAPHSPSPIDSLPVELLIKVLEIACGEETNFLHLITSERKSPLPTVHVLMHVCKSWRCMVVEMKSLWKHSVVVDTCPPHRTLLPRDLEVYMRHFCQVAALYGRKLTHVQFNYNGDAEDDRMLQFFSTVLTYGDHRYVSLKLFGDRACTPIAVIYLPFLQELYLRCPCSQRPSNVTTFQLPILSRLSLYDSKFYYPYIRLPWEQLTHLSFGHLYTADFKSYNTHDRMAIRLRELLSVIQRLLNLSHLHLTGPVYGTSRSQPTLHQFHLSSPIALPKLRVLEIHDREAILMGTIYSFFLSALSTPNLENFDLIVAGRRTSRNTYFPLDRPVQNFEDFLRRAVRLRRLRVVLVPYDWTGVYQEVWKECYLKMQGDANYFETYDGGINLEEDGGLFSCIGKVIRRTAAPWPYDGIATTTERFIDRCLVPDEGPTEKYFVQNTHERASILAIFRHVLGGEYGIEGGERTVYITIP</sequence>
<dbReference type="SUPFAM" id="SSF52047">
    <property type="entry name" value="RNI-like"/>
    <property type="match status" value="1"/>
</dbReference>
<evidence type="ECO:0008006" key="3">
    <source>
        <dbReference type="Google" id="ProtNLM"/>
    </source>
</evidence>
<dbReference type="Proteomes" id="UP000521943">
    <property type="component" value="Unassembled WGS sequence"/>
</dbReference>
<feature type="non-terminal residue" evidence="1">
    <location>
        <position position="485"/>
    </location>
</feature>
<reference evidence="1 2" key="1">
    <citation type="submission" date="2020-07" db="EMBL/GenBank/DDBJ databases">
        <title>Comparative genomics of pyrophilous fungi reveals a link between fire events and developmental genes.</title>
        <authorList>
            <consortium name="DOE Joint Genome Institute"/>
            <person name="Steindorff A.S."/>
            <person name="Carver A."/>
            <person name="Calhoun S."/>
            <person name="Stillman K."/>
            <person name="Liu H."/>
            <person name="Lipzen A."/>
            <person name="Pangilinan J."/>
            <person name="Labutti K."/>
            <person name="Bruns T.D."/>
            <person name="Grigoriev I.V."/>
        </authorList>
    </citation>
    <scope>NUCLEOTIDE SEQUENCE [LARGE SCALE GENOMIC DNA]</scope>
    <source>
        <strain evidence="1 2">CBS 144469</strain>
    </source>
</reference>
<name>A0A8H6IH75_9AGAR</name>
<evidence type="ECO:0000313" key="2">
    <source>
        <dbReference type="Proteomes" id="UP000521943"/>
    </source>
</evidence>
<comment type="caution">
    <text evidence="1">The sequence shown here is derived from an EMBL/GenBank/DDBJ whole genome shotgun (WGS) entry which is preliminary data.</text>
</comment>
<dbReference type="OrthoDB" id="3229088at2759"/>
<organism evidence="1 2">
    <name type="scientific">Ephemerocybe angulata</name>
    <dbReference type="NCBI Taxonomy" id="980116"/>
    <lineage>
        <taxon>Eukaryota</taxon>
        <taxon>Fungi</taxon>
        <taxon>Dikarya</taxon>
        <taxon>Basidiomycota</taxon>
        <taxon>Agaricomycotina</taxon>
        <taxon>Agaricomycetes</taxon>
        <taxon>Agaricomycetidae</taxon>
        <taxon>Agaricales</taxon>
        <taxon>Agaricineae</taxon>
        <taxon>Psathyrellaceae</taxon>
        <taxon>Ephemerocybe</taxon>
    </lineage>
</organism>
<proteinExistence type="predicted"/>
<gene>
    <name evidence="1" type="ORF">DFP72DRAFT_873343</name>
</gene>